<feature type="region of interest" description="Disordered" evidence="1">
    <location>
        <begin position="93"/>
        <end position="187"/>
    </location>
</feature>
<feature type="compositionally biased region" description="Polar residues" evidence="1">
    <location>
        <begin position="167"/>
        <end position="182"/>
    </location>
</feature>
<evidence type="ECO:0000313" key="3">
    <source>
        <dbReference type="Proteomes" id="UP000801492"/>
    </source>
</evidence>
<name>A0A8K0G2D0_IGNLU</name>
<proteinExistence type="predicted"/>
<dbReference type="EMBL" id="VTPC01090545">
    <property type="protein sequence ID" value="KAF2883198.1"/>
    <property type="molecule type" value="Genomic_DNA"/>
</dbReference>
<feature type="region of interest" description="Disordered" evidence="1">
    <location>
        <begin position="195"/>
        <end position="214"/>
    </location>
</feature>
<dbReference type="Proteomes" id="UP000801492">
    <property type="component" value="Unassembled WGS sequence"/>
</dbReference>
<feature type="region of interest" description="Disordered" evidence="1">
    <location>
        <begin position="45"/>
        <end position="73"/>
    </location>
</feature>
<organism evidence="2 3">
    <name type="scientific">Ignelater luminosus</name>
    <name type="common">Cucubano</name>
    <name type="synonym">Pyrophorus luminosus</name>
    <dbReference type="NCBI Taxonomy" id="2038154"/>
    <lineage>
        <taxon>Eukaryota</taxon>
        <taxon>Metazoa</taxon>
        <taxon>Ecdysozoa</taxon>
        <taxon>Arthropoda</taxon>
        <taxon>Hexapoda</taxon>
        <taxon>Insecta</taxon>
        <taxon>Pterygota</taxon>
        <taxon>Neoptera</taxon>
        <taxon>Endopterygota</taxon>
        <taxon>Coleoptera</taxon>
        <taxon>Polyphaga</taxon>
        <taxon>Elateriformia</taxon>
        <taxon>Elateroidea</taxon>
        <taxon>Elateridae</taxon>
        <taxon>Agrypninae</taxon>
        <taxon>Pyrophorini</taxon>
        <taxon>Ignelater</taxon>
    </lineage>
</organism>
<gene>
    <name evidence="2" type="ORF">ILUMI_22973</name>
</gene>
<comment type="caution">
    <text evidence="2">The sequence shown here is derived from an EMBL/GenBank/DDBJ whole genome shotgun (WGS) entry which is preliminary data.</text>
</comment>
<feature type="compositionally biased region" description="Basic and acidic residues" evidence="1">
    <location>
        <begin position="93"/>
        <end position="103"/>
    </location>
</feature>
<keyword evidence="3" id="KW-1185">Reference proteome</keyword>
<sequence length="273" mass="31206">MLSQKPIEIENADDLRRRIMKRLNIKPEEPTKNFEVLTLEEIRRRKKRNLDLDSNSGSDDETKSKVKKQKLSLKRKTNVEDLGNIKIKTLAEIRAEKTLKTGEEDKDIPTTCSEVSSTSNSEEFPEKAEATESKWPAKRQARKVSSSTDEIASYKPKLKRAKLNQDVVESTSNEKNTSAIESDNSKEICLEVNEENVKEKETEENSNSNDQKIILKSDDQINSCDKSDDLVFRRDSSKLDDILLLDDEDIEDSSINLKAEEDILKDIDDLLND</sequence>
<evidence type="ECO:0000313" key="2">
    <source>
        <dbReference type="EMBL" id="KAF2883198.1"/>
    </source>
</evidence>
<reference evidence="2" key="1">
    <citation type="submission" date="2019-08" db="EMBL/GenBank/DDBJ databases">
        <title>The genome of the North American firefly Photinus pyralis.</title>
        <authorList>
            <consortium name="Photinus pyralis genome working group"/>
            <person name="Fallon T.R."/>
            <person name="Sander Lower S.E."/>
            <person name="Weng J.-K."/>
        </authorList>
    </citation>
    <scope>NUCLEOTIDE SEQUENCE</scope>
    <source>
        <strain evidence="2">TRF0915ILg1</strain>
        <tissue evidence="2">Whole body</tissue>
    </source>
</reference>
<feature type="compositionally biased region" description="Polar residues" evidence="1">
    <location>
        <begin position="110"/>
        <end position="122"/>
    </location>
</feature>
<dbReference type="AlphaFoldDB" id="A0A8K0G2D0"/>
<accession>A0A8K0G2D0</accession>
<dbReference type="OrthoDB" id="5395350at2759"/>
<evidence type="ECO:0000256" key="1">
    <source>
        <dbReference type="SAM" id="MobiDB-lite"/>
    </source>
</evidence>
<protein>
    <submittedName>
        <fullName evidence="2">Uncharacterized protein</fullName>
    </submittedName>
</protein>